<evidence type="ECO:0000256" key="1">
    <source>
        <dbReference type="ARBA" id="ARBA00004651"/>
    </source>
</evidence>
<dbReference type="EMBL" id="SLWB01000017">
    <property type="protein sequence ID" value="TCN62868.1"/>
    <property type="molecule type" value="Genomic_DNA"/>
</dbReference>
<keyword evidence="4 7" id="KW-0812">Transmembrane</keyword>
<dbReference type="OrthoDB" id="21094at2"/>
<dbReference type="PANTHER" id="PTHR33508">
    <property type="entry name" value="UPF0056 MEMBRANE PROTEIN YHCE"/>
    <property type="match status" value="1"/>
</dbReference>
<sequence>MESLFSIRAEQFLSVYVTMLALVNPIQKIFVMLSLDAKLGERERRYVALKSNAVALVILLLFLALGNAIFTYVFNINLYAFRITCGFVLLYNGFIALQQGILIRLDAQTRLNDVSAVPIAMPMIAGPGTITAAVTLPNQEGVVVTIVAIVAVIATNALIMVHSKYLGGFLNRFNLMSPLIRILGLIIATIGVQMCFNGIKEFLDAIGII</sequence>
<feature type="transmembrane region" description="Helical" evidence="7">
    <location>
        <begin position="114"/>
        <end position="136"/>
    </location>
</feature>
<dbReference type="GO" id="GO:0005886">
    <property type="term" value="C:plasma membrane"/>
    <property type="evidence" value="ECO:0007669"/>
    <property type="project" value="UniProtKB-SubCell"/>
</dbReference>
<evidence type="ECO:0000313" key="9">
    <source>
        <dbReference type="Proteomes" id="UP000294830"/>
    </source>
</evidence>
<comment type="caution">
    <text evidence="8">The sequence shown here is derived from an EMBL/GenBank/DDBJ whole genome shotgun (WGS) entry which is preliminary data.</text>
</comment>
<protein>
    <recommendedName>
        <fullName evidence="7">UPF0056 membrane protein</fullName>
    </recommendedName>
</protein>
<feature type="transmembrane region" description="Helical" evidence="7">
    <location>
        <begin position="12"/>
        <end position="33"/>
    </location>
</feature>
<organism evidence="8 9">
    <name type="scientific">Acetobacteroides hydrogenigenes</name>
    <dbReference type="NCBI Taxonomy" id="979970"/>
    <lineage>
        <taxon>Bacteria</taxon>
        <taxon>Pseudomonadati</taxon>
        <taxon>Bacteroidota</taxon>
        <taxon>Bacteroidia</taxon>
        <taxon>Bacteroidales</taxon>
        <taxon>Rikenellaceae</taxon>
        <taxon>Acetobacteroides</taxon>
    </lineage>
</organism>
<dbReference type="RefSeq" id="WP_131840276.1">
    <property type="nucleotide sequence ID" value="NZ_SLWB01000017.1"/>
</dbReference>
<gene>
    <name evidence="8" type="ORF">CLV25_1173</name>
</gene>
<evidence type="ECO:0000256" key="3">
    <source>
        <dbReference type="ARBA" id="ARBA00022475"/>
    </source>
</evidence>
<comment type="similarity">
    <text evidence="2 7">Belongs to the UPF0056 (MarC) family.</text>
</comment>
<evidence type="ECO:0000256" key="2">
    <source>
        <dbReference type="ARBA" id="ARBA00009784"/>
    </source>
</evidence>
<comment type="subcellular location">
    <subcellularLocation>
        <location evidence="1 7">Cell membrane</location>
        <topology evidence="1 7">Multi-pass membrane protein</topology>
    </subcellularLocation>
</comment>
<keyword evidence="5 7" id="KW-1133">Transmembrane helix</keyword>
<keyword evidence="6 7" id="KW-0472">Membrane</keyword>
<dbReference type="Pfam" id="PF01914">
    <property type="entry name" value="MarC"/>
    <property type="match status" value="1"/>
</dbReference>
<keyword evidence="3" id="KW-1003">Cell membrane</keyword>
<accession>A0A4R2E3S3</accession>
<proteinExistence type="inferred from homology"/>
<reference evidence="8 9" key="1">
    <citation type="submission" date="2019-03" db="EMBL/GenBank/DDBJ databases">
        <title>Genomic Encyclopedia of Archaeal and Bacterial Type Strains, Phase II (KMG-II): from individual species to whole genera.</title>
        <authorList>
            <person name="Goeker M."/>
        </authorList>
    </citation>
    <scope>NUCLEOTIDE SEQUENCE [LARGE SCALE GENOMIC DNA]</scope>
    <source>
        <strain evidence="8 9">RL-C</strain>
    </source>
</reference>
<feature type="transmembrane region" description="Helical" evidence="7">
    <location>
        <begin position="142"/>
        <end position="161"/>
    </location>
</feature>
<feature type="transmembrane region" description="Helical" evidence="7">
    <location>
        <begin position="182"/>
        <end position="199"/>
    </location>
</feature>
<dbReference type="Proteomes" id="UP000294830">
    <property type="component" value="Unassembled WGS sequence"/>
</dbReference>
<name>A0A4R2E3S3_9BACT</name>
<evidence type="ECO:0000256" key="5">
    <source>
        <dbReference type="ARBA" id="ARBA00022989"/>
    </source>
</evidence>
<feature type="transmembrane region" description="Helical" evidence="7">
    <location>
        <begin position="79"/>
        <end position="102"/>
    </location>
</feature>
<evidence type="ECO:0000313" key="8">
    <source>
        <dbReference type="EMBL" id="TCN62868.1"/>
    </source>
</evidence>
<dbReference type="AlphaFoldDB" id="A0A4R2E3S3"/>
<evidence type="ECO:0000256" key="7">
    <source>
        <dbReference type="RuleBase" id="RU362048"/>
    </source>
</evidence>
<evidence type="ECO:0000256" key="4">
    <source>
        <dbReference type="ARBA" id="ARBA00022692"/>
    </source>
</evidence>
<dbReference type="InterPro" id="IPR002771">
    <property type="entry name" value="Multi_antbiot-R_MarC"/>
</dbReference>
<feature type="transmembrane region" description="Helical" evidence="7">
    <location>
        <begin position="53"/>
        <end position="73"/>
    </location>
</feature>
<evidence type="ECO:0000256" key="6">
    <source>
        <dbReference type="ARBA" id="ARBA00023136"/>
    </source>
</evidence>
<dbReference type="PANTHER" id="PTHR33508:SF1">
    <property type="entry name" value="UPF0056 MEMBRANE PROTEIN YHCE"/>
    <property type="match status" value="1"/>
</dbReference>
<keyword evidence="9" id="KW-1185">Reference proteome</keyword>